<reference evidence="1" key="1">
    <citation type="submission" date="2021-10" db="EMBL/GenBank/DDBJ databases">
        <authorList>
            <person name="Lyu M."/>
            <person name="Wang X."/>
            <person name="Meng X."/>
            <person name="Xu K."/>
        </authorList>
    </citation>
    <scope>NUCLEOTIDE SEQUENCE</scope>
    <source>
        <strain evidence="1">A6</strain>
    </source>
</reference>
<organism evidence="1 2">
    <name type="scientific">Noviluteimonas lactosilytica</name>
    <dbReference type="NCBI Taxonomy" id="2888523"/>
    <lineage>
        <taxon>Bacteria</taxon>
        <taxon>Pseudomonadati</taxon>
        <taxon>Pseudomonadota</taxon>
        <taxon>Gammaproteobacteria</taxon>
        <taxon>Lysobacterales</taxon>
        <taxon>Lysobacteraceae</taxon>
        <taxon>Noviluteimonas</taxon>
    </lineage>
</organism>
<keyword evidence="2" id="KW-1185">Reference proteome</keyword>
<proteinExistence type="predicted"/>
<dbReference type="EMBL" id="JAJGAK010000001">
    <property type="protein sequence ID" value="MCC8361470.1"/>
    <property type="molecule type" value="Genomic_DNA"/>
</dbReference>
<gene>
    <name evidence="1" type="ORF">LK996_00005</name>
</gene>
<protein>
    <submittedName>
        <fullName evidence="1">Uncharacterized protein</fullName>
    </submittedName>
</protein>
<sequence>MERAFFCELMFINSAREALLEASTLIDGEFTRNRIEDERSREGTLLHYFWRARNADMHDVIKWDSNTAALHVEIVGQPAPGIYLMGDATNELDARVLFAYNACSIDEAMARIARKERPDPAREEIAGLKIAIPQYSIDLETFSYLDARKKPPMQHVPAPTEHFGIQMEPLALEGCFYVLKFYNECELALGSAIHMHLPRLRFPKEYEETTLTSGWRRSDIRRN</sequence>
<comment type="caution">
    <text evidence="1">The sequence shown here is derived from an EMBL/GenBank/DDBJ whole genome shotgun (WGS) entry which is preliminary data.</text>
</comment>
<dbReference type="Proteomes" id="UP001165293">
    <property type="component" value="Unassembled WGS sequence"/>
</dbReference>
<accession>A0ABS8JD67</accession>
<name>A0ABS8JD67_9GAMM</name>
<dbReference type="RefSeq" id="WP_230525129.1">
    <property type="nucleotide sequence ID" value="NZ_JAJGAK010000001.1"/>
</dbReference>
<evidence type="ECO:0000313" key="1">
    <source>
        <dbReference type="EMBL" id="MCC8361470.1"/>
    </source>
</evidence>
<evidence type="ECO:0000313" key="2">
    <source>
        <dbReference type="Proteomes" id="UP001165293"/>
    </source>
</evidence>